<dbReference type="Gene3D" id="2.40.30.10">
    <property type="entry name" value="Translation factors"/>
    <property type="match status" value="1"/>
</dbReference>
<evidence type="ECO:0000256" key="3">
    <source>
        <dbReference type="ARBA" id="ARBA00022827"/>
    </source>
</evidence>
<reference evidence="6 7" key="1">
    <citation type="submission" date="2021-03" db="EMBL/GenBank/DDBJ databases">
        <title>Enterococcal diversity collection.</title>
        <authorList>
            <person name="Gilmore M.S."/>
            <person name="Schwartzman J."/>
            <person name="Van Tyne D."/>
            <person name="Martin M."/>
            <person name="Earl A.M."/>
            <person name="Manson A.L."/>
            <person name="Straub T."/>
            <person name="Salamzade R."/>
            <person name="Saavedra J."/>
            <person name="Lebreton F."/>
            <person name="Prichula J."/>
            <person name="Schaufler K."/>
            <person name="Gaca A."/>
            <person name="Sgardioli B."/>
            <person name="Wagenaar J."/>
            <person name="Strong T."/>
        </authorList>
    </citation>
    <scope>NUCLEOTIDE SEQUENCE [LARGE SCALE GENOMIC DNA]</scope>
    <source>
        <strain evidence="6 7">MJM12</strain>
    </source>
</reference>
<keyword evidence="3" id="KW-0274">FAD</keyword>
<proteinExistence type="predicted"/>
<keyword evidence="7" id="KW-1185">Reference proteome</keyword>
<evidence type="ECO:0000313" key="6">
    <source>
        <dbReference type="EMBL" id="MBO0450173.1"/>
    </source>
</evidence>
<comment type="cofactor">
    <cofactor evidence="1">
        <name>FAD</name>
        <dbReference type="ChEBI" id="CHEBI:57692"/>
    </cofactor>
</comment>
<accession>A0ABS3HAI8</accession>
<comment type="caution">
    <text evidence="6">The sequence shown here is derived from an EMBL/GenBank/DDBJ whole genome shotgun (WGS) entry which is preliminary data.</text>
</comment>
<feature type="domain" description="RsdA/BaiN/AoA(So)-like insert" evidence="5">
    <location>
        <begin position="194"/>
        <end position="356"/>
    </location>
</feature>
<dbReference type="Gene3D" id="3.50.50.60">
    <property type="entry name" value="FAD/NAD(P)-binding domain"/>
    <property type="match status" value="1"/>
</dbReference>
<dbReference type="PRINTS" id="PR00411">
    <property type="entry name" value="PNDRDTASEI"/>
</dbReference>
<dbReference type="Pfam" id="PF03486">
    <property type="entry name" value="HI0933_like"/>
    <property type="match status" value="1"/>
</dbReference>
<dbReference type="PANTHER" id="PTHR42887:SF2">
    <property type="entry name" value="OS12G0638800 PROTEIN"/>
    <property type="match status" value="1"/>
</dbReference>
<dbReference type="Proteomes" id="UP000664256">
    <property type="component" value="Unassembled WGS sequence"/>
</dbReference>
<evidence type="ECO:0000256" key="1">
    <source>
        <dbReference type="ARBA" id="ARBA00001974"/>
    </source>
</evidence>
<keyword evidence="2" id="KW-0285">Flavoprotein</keyword>
<evidence type="ECO:0000256" key="2">
    <source>
        <dbReference type="ARBA" id="ARBA00022630"/>
    </source>
</evidence>
<sequence length="420" mass="45876">MEKNYDVIVIGAGPAGMMAAISAAENDAEVLLVEKNKRLGKKMLLTGGGRCNVTNNRPVDDLITHIPGNGKFLYSTFAQWNNTDIMEFFSSRNVALKEEDHGRVFPVTDRAKTIVDALYEELKRLHVTVLTNTSVTKLVHDDTQVYGIRCDKEEFNAPCIIITTGGKTYPGTGSTGDGYKMAKSCGHTVTPLFPTEAPLISDAAFIQSKTLQGLSLQDVKLSVLAGKKIVTSHTMDLLFTHFGLSGPAALRCSYAINQELRNGAPHVPVCLDCFPKQTNAELLADLSLRLETKKSLKNALSQWLPERLLQFFLNQLDLNDMTADKVTVDQLEKLVLLAKNFEIPIIRTFALERAFVTGGGVNLKEVIPKTLASKLCQGLFFAGEVLDVNGYTGGYNITTALCTGHVAGKNAAEVASWQKY</sequence>
<evidence type="ECO:0000259" key="5">
    <source>
        <dbReference type="Pfam" id="PF22780"/>
    </source>
</evidence>
<gene>
    <name evidence="6" type="ORF">JZO76_11635</name>
</gene>
<dbReference type="Pfam" id="PF22780">
    <property type="entry name" value="HI0933_like_1st"/>
    <property type="match status" value="1"/>
</dbReference>
<dbReference type="InterPro" id="IPR036188">
    <property type="entry name" value="FAD/NAD-bd_sf"/>
</dbReference>
<dbReference type="InterPro" id="IPR055178">
    <property type="entry name" value="RsdA/BaiN/AoA(So)-like_dom"/>
</dbReference>
<dbReference type="RefSeq" id="WP_206904657.1">
    <property type="nucleotide sequence ID" value="NZ_JAFLVT010000018.1"/>
</dbReference>
<evidence type="ECO:0000259" key="4">
    <source>
        <dbReference type="Pfam" id="PF03486"/>
    </source>
</evidence>
<dbReference type="SUPFAM" id="SSF51905">
    <property type="entry name" value="FAD/NAD(P)-binding domain"/>
    <property type="match status" value="1"/>
</dbReference>
<feature type="domain" description="RsdA/BaiN/AoA(So)-like Rossmann fold-like" evidence="4">
    <location>
        <begin position="6"/>
        <end position="409"/>
    </location>
</feature>
<name>A0ABS3HAI8_9ENTE</name>
<dbReference type="InterPro" id="IPR057661">
    <property type="entry name" value="RsdA/BaiN/AoA(So)_Rossmann"/>
</dbReference>
<dbReference type="SUPFAM" id="SSF160996">
    <property type="entry name" value="HI0933 insert domain-like"/>
    <property type="match status" value="1"/>
</dbReference>
<organism evidence="6 7">
    <name type="scientific">Candidatus Enterococcus myersii</name>
    <dbReference type="NCBI Taxonomy" id="2815322"/>
    <lineage>
        <taxon>Bacteria</taxon>
        <taxon>Bacillati</taxon>
        <taxon>Bacillota</taxon>
        <taxon>Bacilli</taxon>
        <taxon>Lactobacillales</taxon>
        <taxon>Enterococcaceae</taxon>
        <taxon>Enterococcus</taxon>
    </lineage>
</organism>
<dbReference type="InterPro" id="IPR023166">
    <property type="entry name" value="BaiN-like_dom_sf"/>
</dbReference>
<dbReference type="PANTHER" id="PTHR42887">
    <property type="entry name" value="OS12G0638800 PROTEIN"/>
    <property type="match status" value="1"/>
</dbReference>
<evidence type="ECO:0000313" key="7">
    <source>
        <dbReference type="Proteomes" id="UP000664256"/>
    </source>
</evidence>
<protein>
    <submittedName>
        <fullName evidence="6">NAD(P)/FAD-dependent oxidoreductase</fullName>
    </submittedName>
</protein>
<dbReference type="EMBL" id="JAFLVT010000018">
    <property type="protein sequence ID" value="MBO0450173.1"/>
    <property type="molecule type" value="Genomic_DNA"/>
</dbReference>
<dbReference type="InterPro" id="IPR004792">
    <property type="entry name" value="BaiN-like"/>
</dbReference>
<dbReference type="Gene3D" id="1.10.8.260">
    <property type="entry name" value="HI0933 insert domain-like"/>
    <property type="match status" value="1"/>
</dbReference>
<dbReference type="NCBIfam" id="TIGR00275">
    <property type="entry name" value="aminoacetone oxidase family FAD-binding enzyme"/>
    <property type="match status" value="1"/>
</dbReference>